<feature type="non-terminal residue" evidence="1">
    <location>
        <position position="264"/>
    </location>
</feature>
<dbReference type="EMBL" id="CAXAMN010022569">
    <property type="protein sequence ID" value="CAK9070885.1"/>
    <property type="molecule type" value="Genomic_DNA"/>
</dbReference>
<sequence length="264" mass="30270">MSWNKARRRWRVSFKQVKLPWPGFRDRAPFDELYLTLFSPDSLYIIKHDLQTGVSAAGKRTGISGHDIEVTGARLQDSWQIALSQILDKFLAPGRCKLMAQIDLSGVEVRNWLRKQMDRVKSRQDDAYQGVPLKHMTPRSRGLCIEEIAFELDQILNPQCSFSRNSSKSEVDWVRSGVRVEFKNAQMCYHKVPGCWRCSFSNIKCACAGVRDCDLFDELWLAIYSPFGVHFLKHPGGQVRFSLTGLKEQDDGQRIHVCCNQSVL</sequence>
<accession>A0ABP0P4C3</accession>
<proteinExistence type="predicted"/>
<organism evidence="1 2">
    <name type="scientific">Durusdinium trenchii</name>
    <dbReference type="NCBI Taxonomy" id="1381693"/>
    <lineage>
        <taxon>Eukaryota</taxon>
        <taxon>Sar</taxon>
        <taxon>Alveolata</taxon>
        <taxon>Dinophyceae</taxon>
        <taxon>Suessiales</taxon>
        <taxon>Symbiodiniaceae</taxon>
        <taxon>Durusdinium</taxon>
    </lineage>
</organism>
<keyword evidence="2" id="KW-1185">Reference proteome</keyword>
<comment type="caution">
    <text evidence="1">The sequence shown here is derived from an EMBL/GenBank/DDBJ whole genome shotgun (WGS) entry which is preliminary data.</text>
</comment>
<dbReference type="Proteomes" id="UP001642484">
    <property type="component" value="Unassembled WGS sequence"/>
</dbReference>
<protein>
    <submittedName>
        <fullName evidence="1">Uncharacterized protein</fullName>
    </submittedName>
</protein>
<gene>
    <name evidence="1" type="ORF">CCMP2556_LOCUS34885</name>
</gene>
<name>A0ABP0P4C3_9DINO</name>
<reference evidence="1 2" key="1">
    <citation type="submission" date="2024-02" db="EMBL/GenBank/DDBJ databases">
        <authorList>
            <person name="Chen Y."/>
            <person name="Shah S."/>
            <person name="Dougan E. K."/>
            <person name="Thang M."/>
            <person name="Chan C."/>
        </authorList>
    </citation>
    <scope>NUCLEOTIDE SEQUENCE [LARGE SCALE GENOMIC DNA]</scope>
</reference>
<evidence type="ECO:0000313" key="2">
    <source>
        <dbReference type="Proteomes" id="UP001642484"/>
    </source>
</evidence>
<evidence type="ECO:0000313" key="1">
    <source>
        <dbReference type="EMBL" id="CAK9070885.1"/>
    </source>
</evidence>